<dbReference type="Gene3D" id="2.60.15.10">
    <property type="entry name" value="F0F1 ATP synthase delta/epsilon subunit, N-terminal"/>
    <property type="match status" value="1"/>
</dbReference>
<evidence type="ECO:0000259" key="11">
    <source>
        <dbReference type="Pfam" id="PF02823"/>
    </source>
</evidence>
<evidence type="ECO:0000313" key="13">
    <source>
        <dbReference type="Proteomes" id="UP001299546"/>
    </source>
</evidence>
<dbReference type="InterPro" id="IPR020547">
    <property type="entry name" value="ATP_synth_F1_esu_C"/>
</dbReference>
<evidence type="ECO:0000256" key="6">
    <source>
        <dbReference type="ARBA" id="ARBA00023196"/>
    </source>
</evidence>
<evidence type="ECO:0000256" key="7">
    <source>
        <dbReference type="ARBA" id="ARBA00023310"/>
    </source>
</evidence>
<dbReference type="InterPro" id="IPR020546">
    <property type="entry name" value="ATP_synth_F1_dsu/esu_N"/>
</dbReference>
<evidence type="ECO:0000256" key="3">
    <source>
        <dbReference type="ARBA" id="ARBA00022448"/>
    </source>
</evidence>
<dbReference type="NCBIfam" id="TIGR01216">
    <property type="entry name" value="ATP_synt_epsi"/>
    <property type="match status" value="1"/>
</dbReference>
<comment type="subcellular location">
    <subcellularLocation>
        <location evidence="1 8">Cell membrane</location>
        <topology evidence="1 8">Peripheral membrane protein</topology>
    </subcellularLocation>
</comment>
<dbReference type="PANTHER" id="PTHR13822">
    <property type="entry name" value="ATP SYNTHASE DELTA/EPSILON CHAIN"/>
    <property type="match status" value="1"/>
</dbReference>
<evidence type="ECO:0000256" key="1">
    <source>
        <dbReference type="ARBA" id="ARBA00004202"/>
    </source>
</evidence>
<dbReference type="Proteomes" id="UP001299546">
    <property type="component" value="Unassembled WGS sequence"/>
</dbReference>
<comment type="caution">
    <text evidence="12">The sequence shown here is derived from an EMBL/GenBank/DDBJ whole genome shotgun (WGS) entry which is preliminary data.</text>
</comment>
<evidence type="ECO:0000256" key="8">
    <source>
        <dbReference type="HAMAP-Rule" id="MF_00530"/>
    </source>
</evidence>
<reference evidence="12 13" key="1">
    <citation type="submission" date="2021-10" db="EMBL/GenBank/DDBJ databases">
        <title>Collection of gut derived symbiotic bacterial strains cultured from healthy donors.</title>
        <authorList>
            <person name="Lin H."/>
            <person name="Littmann E."/>
            <person name="Kohout C."/>
            <person name="Pamer E.G."/>
        </authorList>
    </citation>
    <scope>NUCLEOTIDE SEQUENCE [LARGE SCALE GENOMIC DNA]</scope>
    <source>
        <strain evidence="12 13">DFI.1.165</strain>
    </source>
</reference>
<keyword evidence="6 8" id="KW-0139">CF(1)</keyword>
<keyword evidence="4 8" id="KW-0406">Ion transport</keyword>
<keyword evidence="7 8" id="KW-0066">ATP synthesis</keyword>
<dbReference type="SUPFAM" id="SSF51344">
    <property type="entry name" value="Epsilon subunit of F1F0-ATP synthase N-terminal domain"/>
    <property type="match status" value="1"/>
</dbReference>
<dbReference type="Pfam" id="PF02823">
    <property type="entry name" value="ATP-synt_DE_N"/>
    <property type="match status" value="1"/>
</dbReference>
<evidence type="ECO:0000313" key="12">
    <source>
        <dbReference type="EMBL" id="MCB7388906.1"/>
    </source>
</evidence>
<dbReference type="HAMAP" id="MF_00530">
    <property type="entry name" value="ATP_synth_epsil_bac"/>
    <property type="match status" value="1"/>
</dbReference>
<evidence type="ECO:0000256" key="2">
    <source>
        <dbReference type="ARBA" id="ARBA00005712"/>
    </source>
</evidence>
<dbReference type="Gene3D" id="1.20.5.440">
    <property type="entry name" value="ATP synthase delta/epsilon subunit, C-terminal domain"/>
    <property type="match status" value="1"/>
</dbReference>
<sequence length="132" mass="14641">MAEKFKLNIISPERSFYEGDCEFLEFVSTEGELGVYAKHIPLTTILEPCVMKIHSDGEEKKAAILGGFVEILKDKVTVLAENAEWPGDIDVARAHAAKKRAEDRLLAKKEGVDMVRAEAALKRAIARINTVD</sequence>
<dbReference type="InterPro" id="IPR036794">
    <property type="entry name" value="ATP_F1_dsu/esu_C_sf"/>
</dbReference>
<name>A0ABS8DKD6_9FIRM</name>
<evidence type="ECO:0000259" key="10">
    <source>
        <dbReference type="Pfam" id="PF00401"/>
    </source>
</evidence>
<dbReference type="EMBL" id="JAJCIS010000016">
    <property type="protein sequence ID" value="MCB7388906.1"/>
    <property type="molecule type" value="Genomic_DNA"/>
</dbReference>
<dbReference type="PANTHER" id="PTHR13822:SF10">
    <property type="entry name" value="ATP SYNTHASE EPSILON CHAIN, CHLOROPLASTIC"/>
    <property type="match status" value="1"/>
</dbReference>
<keyword evidence="8" id="KW-0375">Hydrogen ion transport</keyword>
<proteinExistence type="inferred from homology"/>
<keyword evidence="13" id="KW-1185">Reference proteome</keyword>
<keyword evidence="5 8" id="KW-0472">Membrane</keyword>
<evidence type="ECO:0000256" key="4">
    <source>
        <dbReference type="ARBA" id="ARBA00023065"/>
    </source>
</evidence>
<accession>A0ABS8DKD6</accession>
<dbReference type="InterPro" id="IPR001469">
    <property type="entry name" value="ATP_synth_F1_dsu/esu"/>
</dbReference>
<comment type="similarity">
    <text evidence="2 8 9">Belongs to the ATPase epsilon chain family.</text>
</comment>
<dbReference type="Pfam" id="PF00401">
    <property type="entry name" value="ATP-synt_DE"/>
    <property type="match status" value="1"/>
</dbReference>
<dbReference type="InterPro" id="IPR036771">
    <property type="entry name" value="ATPsynth_dsu/esu_N"/>
</dbReference>
<comment type="function">
    <text evidence="8">Produces ATP from ADP in the presence of a proton gradient across the membrane.</text>
</comment>
<protein>
    <recommendedName>
        <fullName evidence="8">ATP synthase epsilon chain</fullName>
    </recommendedName>
    <alternativeName>
        <fullName evidence="8">ATP synthase F1 sector epsilon subunit</fullName>
    </alternativeName>
    <alternativeName>
        <fullName evidence="8">F-ATPase epsilon subunit</fullName>
    </alternativeName>
</protein>
<keyword evidence="8" id="KW-1003">Cell membrane</keyword>
<keyword evidence="3 8" id="KW-0813">Transport</keyword>
<dbReference type="RefSeq" id="WP_066733412.1">
    <property type="nucleotide sequence ID" value="NZ_JAJCIQ010000016.1"/>
</dbReference>
<organism evidence="12 13">
    <name type="scientific">Bariatricus massiliensis</name>
    <dbReference type="NCBI Taxonomy" id="1745713"/>
    <lineage>
        <taxon>Bacteria</taxon>
        <taxon>Bacillati</taxon>
        <taxon>Bacillota</taxon>
        <taxon>Clostridia</taxon>
        <taxon>Lachnospirales</taxon>
        <taxon>Lachnospiraceae</taxon>
        <taxon>Bariatricus</taxon>
    </lineage>
</organism>
<feature type="domain" description="ATP synthase F1 complex delta/epsilon subunit N-terminal" evidence="11">
    <location>
        <begin position="5"/>
        <end position="83"/>
    </location>
</feature>
<gene>
    <name evidence="8 12" type="primary">atpC</name>
    <name evidence="12" type="ORF">LIZ65_16580</name>
</gene>
<dbReference type="SUPFAM" id="SSF46604">
    <property type="entry name" value="Epsilon subunit of F1F0-ATP synthase C-terminal domain"/>
    <property type="match status" value="1"/>
</dbReference>
<feature type="domain" description="ATP synthase epsilon subunit C-terminal" evidence="10">
    <location>
        <begin position="88"/>
        <end position="131"/>
    </location>
</feature>
<evidence type="ECO:0000256" key="5">
    <source>
        <dbReference type="ARBA" id="ARBA00023136"/>
    </source>
</evidence>
<comment type="subunit">
    <text evidence="8 9">F-type ATPases have 2 components, CF(1) - the catalytic core - and CF(0) - the membrane proton channel. CF(1) has five subunits: alpha(3), beta(3), gamma(1), delta(1), epsilon(1). CF(0) has three main subunits: a, b and c.</text>
</comment>
<dbReference type="CDD" id="cd12152">
    <property type="entry name" value="F1-ATPase_delta"/>
    <property type="match status" value="1"/>
</dbReference>
<evidence type="ECO:0000256" key="9">
    <source>
        <dbReference type="RuleBase" id="RU003656"/>
    </source>
</evidence>